<dbReference type="PANTHER" id="PTHR33964">
    <property type="entry name" value="RE45066P-RELATED"/>
    <property type="match status" value="1"/>
</dbReference>
<evidence type="ECO:0000313" key="1">
    <source>
        <dbReference type="EMBL" id="KAK8761140.1"/>
    </source>
</evidence>
<dbReference type="PANTHER" id="PTHR33964:SF1">
    <property type="entry name" value="RE45066P"/>
    <property type="match status" value="1"/>
</dbReference>
<protein>
    <submittedName>
        <fullName evidence="1">Uncharacterized protein</fullName>
    </submittedName>
</protein>
<accession>A0AAQ4DFA0</accession>
<name>A0AAQ4DFA0_AMBAM</name>
<comment type="caution">
    <text evidence="1">The sequence shown here is derived from an EMBL/GenBank/DDBJ whole genome shotgun (WGS) entry which is preliminary data.</text>
</comment>
<reference evidence="1 2" key="1">
    <citation type="journal article" date="2023" name="Arcadia Sci">
        <title>De novo assembly of a long-read Amblyomma americanum tick genome.</title>
        <authorList>
            <person name="Chou S."/>
            <person name="Poskanzer K.E."/>
            <person name="Rollins M."/>
            <person name="Thuy-Boun P.S."/>
        </authorList>
    </citation>
    <scope>NUCLEOTIDE SEQUENCE [LARGE SCALE GENOMIC DNA]</scope>
    <source>
        <strain evidence="1">F_SG_1</strain>
        <tissue evidence="1">Salivary glands</tissue>
    </source>
</reference>
<sequence>MTSLRDTINTVCTAGSVTYEEFQRAGPCLNSTGAEIHACFQDLKGTLQRAVATAPAKEVIPHSCCAYSDVVECIGRALLPCEGAGARDYFLGLMDRVMGKALKLVCIDYASGSAACKMLPKLPPLVPEDRNMGNYIQLIIEVANTIES</sequence>
<gene>
    <name evidence="1" type="ORF">V5799_027593</name>
</gene>
<dbReference type="EMBL" id="JARKHS020031478">
    <property type="protein sequence ID" value="KAK8761140.1"/>
    <property type="molecule type" value="Genomic_DNA"/>
</dbReference>
<keyword evidence="2" id="KW-1185">Reference proteome</keyword>
<dbReference type="AlphaFoldDB" id="A0AAQ4DFA0"/>
<proteinExistence type="predicted"/>
<evidence type="ECO:0000313" key="2">
    <source>
        <dbReference type="Proteomes" id="UP001321473"/>
    </source>
</evidence>
<organism evidence="1 2">
    <name type="scientific">Amblyomma americanum</name>
    <name type="common">Lone star tick</name>
    <dbReference type="NCBI Taxonomy" id="6943"/>
    <lineage>
        <taxon>Eukaryota</taxon>
        <taxon>Metazoa</taxon>
        <taxon>Ecdysozoa</taxon>
        <taxon>Arthropoda</taxon>
        <taxon>Chelicerata</taxon>
        <taxon>Arachnida</taxon>
        <taxon>Acari</taxon>
        <taxon>Parasitiformes</taxon>
        <taxon>Ixodida</taxon>
        <taxon>Ixodoidea</taxon>
        <taxon>Ixodidae</taxon>
        <taxon>Amblyomminae</taxon>
        <taxon>Amblyomma</taxon>
    </lineage>
</organism>
<dbReference type="Proteomes" id="UP001321473">
    <property type="component" value="Unassembled WGS sequence"/>
</dbReference>